<name>A0ABS3CV99_9ALTE</name>
<dbReference type="Proteomes" id="UP000663992">
    <property type="component" value="Unassembled WGS sequence"/>
</dbReference>
<organism evidence="1 2">
    <name type="scientific">Bowmanella yangjiangensis</name>
    <dbReference type="NCBI Taxonomy" id="2811230"/>
    <lineage>
        <taxon>Bacteria</taxon>
        <taxon>Pseudomonadati</taxon>
        <taxon>Pseudomonadota</taxon>
        <taxon>Gammaproteobacteria</taxon>
        <taxon>Alteromonadales</taxon>
        <taxon>Alteromonadaceae</taxon>
        <taxon>Bowmanella</taxon>
    </lineage>
</organism>
<comment type="caution">
    <text evidence="1">The sequence shown here is derived from an EMBL/GenBank/DDBJ whole genome shotgun (WGS) entry which is preliminary data.</text>
</comment>
<proteinExistence type="predicted"/>
<accession>A0ABS3CV99</accession>
<evidence type="ECO:0000313" key="1">
    <source>
        <dbReference type="EMBL" id="MBN7820530.1"/>
    </source>
</evidence>
<evidence type="ECO:0000313" key="2">
    <source>
        <dbReference type="Proteomes" id="UP000663992"/>
    </source>
</evidence>
<keyword evidence="2" id="KW-1185">Reference proteome</keyword>
<dbReference type="EMBL" id="JAFKCS010000010">
    <property type="protein sequence ID" value="MBN7820530.1"/>
    <property type="molecule type" value="Genomic_DNA"/>
</dbReference>
<sequence length="123" mass="13704">MSFNPDIHEKIYGPSVNPETGEVTQVEKGYRIKPQEAAPEPIRVISVGSFRRRFTLDEDVLIETSTDPKVRVLEKRLMASTYVDLDFPETVQGIGYLEQVGIIAAGRSAEILADGTDQERPGR</sequence>
<gene>
    <name evidence="1" type="ORF">J0A65_11680</name>
</gene>
<protein>
    <submittedName>
        <fullName evidence="1">Uncharacterized protein</fullName>
    </submittedName>
</protein>
<reference evidence="1 2" key="1">
    <citation type="submission" date="2021-03" db="EMBL/GenBank/DDBJ databases">
        <title>novel species isolated from a fishpond in China.</title>
        <authorList>
            <person name="Lu H."/>
            <person name="Cai Z."/>
        </authorList>
    </citation>
    <scope>NUCLEOTIDE SEQUENCE [LARGE SCALE GENOMIC DNA]</scope>
    <source>
        <strain evidence="1 2">Y57</strain>
    </source>
</reference>
<dbReference type="RefSeq" id="WP_206594369.1">
    <property type="nucleotide sequence ID" value="NZ_JAFKCS010000010.1"/>
</dbReference>